<dbReference type="Proteomes" id="UP001058124">
    <property type="component" value="Unassembled WGS sequence"/>
</dbReference>
<reference evidence="1" key="1">
    <citation type="submission" date="2022-06" db="EMBL/GenBank/DDBJ databases">
        <title>Draft genome sequences of Leminorella grimontii str. JCM5902.</title>
        <authorList>
            <person name="Wakabayashi Y."/>
            <person name="Kojima K."/>
        </authorList>
    </citation>
    <scope>NUCLEOTIDE SEQUENCE</scope>
    <source>
        <strain evidence="1">JCM 5902</strain>
    </source>
</reference>
<evidence type="ECO:0000313" key="1">
    <source>
        <dbReference type="EMBL" id="GKX54106.1"/>
    </source>
</evidence>
<sequence length="174" mass="19345">MMDIKEKYDRALQLEILNALVNAAPRHLTDEQEQELIGKFQSYDHFVACMLYLQMHGLVSKPFAVSQTSEGIEYIFNSHTCAITHDGIDFLLNDGGLSAILRVQTIRLHNDTIVAIENLIALSSLPESEKASVVSKLRELPADAIKHLTLQLLTQGVMNLPNAIRLIQTALHSG</sequence>
<keyword evidence="2" id="KW-1185">Reference proteome</keyword>
<dbReference type="EMBL" id="BRLH01000001">
    <property type="protein sequence ID" value="GKX54106.1"/>
    <property type="molecule type" value="Genomic_DNA"/>
</dbReference>
<protein>
    <submittedName>
        <fullName evidence="1">Uncharacterized protein</fullName>
    </submittedName>
</protein>
<dbReference type="AlphaFoldDB" id="A0AAV5N016"/>
<name>A0AAV5N016_9GAMM</name>
<comment type="caution">
    <text evidence="1">The sequence shown here is derived from an EMBL/GenBank/DDBJ whole genome shotgun (WGS) entry which is preliminary data.</text>
</comment>
<accession>A0AAV5N016</accession>
<evidence type="ECO:0000313" key="2">
    <source>
        <dbReference type="Proteomes" id="UP001058124"/>
    </source>
</evidence>
<proteinExistence type="predicted"/>
<organism evidence="1 2">
    <name type="scientific">Leminorella grimontii</name>
    <dbReference type="NCBI Taxonomy" id="82981"/>
    <lineage>
        <taxon>Bacteria</taxon>
        <taxon>Pseudomonadati</taxon>
        <taxon>Pseudomonadota</taxon>
        <taxon>Gammaproteobacteria</taxon>
        <taxon>Enterobacterales</taxon>
        <taxon>Budviciaceae</taxon>
        <taxon>Leminorella</taxon>
    </lineage>
</organism>
<gene>
    <name evidence="1" type="ORF">SOASR030_02180</name>
</gene>